<evidence type="ECO:0000313" key="4">
    <source>
        <dbReference type="EMBL" id="MFI7588268.1"/>
    </source>
</evidence>
<comment type="caution">
    <text evidence="4">The sequence shown here is derived from an EMBL/GenBank/DDBJ whole genome shotgun (WGS) entry which is preliminary data.</text>
</comment>
<keyword evidence="2" id="KW-1133">Transmembrane helix</keyword>
<keyword evidence="3" id="KW-0732">Signal</keyword>
<feature type="compositionally biased region" description="Low complexity" evidence="1">
    <location>
        <begin position="210"/>
        <end position="240"/>
    </location>
</feature>
<feature type="transmembrane region" description="Helical" evidence="2">
    <location>
        <begin position="510"/>
        <end position="532"/>
    </location>
</feature>
<keyword evidence="2" id="KW-0472">Membrane</keyword>
<feature type="region of interest" description="Disordered" evidence="1">
    <location>
        <begin position="128"/>
        <end position="273"/>
    </location>
</feature>
<feature type="transmembrane region" description="Helical" evidence="2">
    <location>
        <begin position="539"/>
        <end position="562"/>
    </location>
</feature>
<reference evidence="4 5" key="1">
    <citation type="submission" date="2024-10" db="EMBL/GenBank/DDBJ databases">
        <title>The Natural Products Discovery Center: Release of the First 8490 Sequenced Strains for Exploring Actinobacteria Biosynthetic Diversity.</title>
        <authorList>
            <person name="Kalkreuter E."/>
            <person name="Kautsar S.A."/>
            <person name="Yang D."/>
            <person name="Bader C.D."/>
            <person name="Teijaro C.N."/>
            <person name="Fluegel L."/>
            <person name="Davis C.M."/>
            <person name="Simpson J.R."/>
            <person name="Lauterbach L."/>
            <person name="Steele A.D."/>
            <person name="Gui C."/>
            <person name="Meng S."/>
            <person name="Li G."/>
            <person name="Viehrig K."/>
            <person name="Ye F."/>
            <person name="Su P."/>
            <person name="Kiefer A.F."/>
            <person name="Nichols A."/>
            <person name="Cepeda A.J."/>
            <person name="Yan W."/>
            <person name="Fan B."/>
            <person name="Jiang Y."/>
            <person name="Adhikari A."/>
            <person name="Zheng C.-J."/>
            <person name="Schuster L."/>
            <person name="Cowan T.M."/>
            <person name="Smanski M.J."/>
            <person name="Chevrette M.G."/>
            <person name="De Carvalho L.P.S."/>
            <person name="Shen B."/>
        </authorList>
    </citation>
    <scope>NUCLEOTIDE SEQUENCE [LARGE SCALE GENOMIC DNA]</scope>
    <source>
        <strain evidence="4 5">NPDC049639</strain>
    </source>
</reference>
<dbReference type="EMBL" id="JBITLV010000004">
    <property type="protein sequence ID" value="MFI7588268.1"/>
    <property type="molecule type" value="Genomic_DNA"/>
</dbReference>
<keyword evidence="5" id="KW-1185">Reference proteome</keyword>
<feature type="transmembrane region" description="Helical" evidence="2">
    <location>
        <begin position="421"/>
        <end position="439"/>
    </location>
</feature>
<feature type="transmembrane region" description="Helical" evidence="2">
    <location>
        <begin position="383"/>
        <end position="401"/>
    </location>
</feature>
<protein>
    <submittedName>
        <fullName evidence="4">FGLLP motif-containing membrane protein</fullName>
    </submittedName>
</protein>
<feature type="chain" id="PRO_5045734520" evidence="3">
    <location>
        <begin position="40"/>
        <end position="613"/>
    </location>
</feature>
<gene>
    <name evidence="4" type="ORF">ACIB24_14460</name>
</gene>
<organism evidence="4 5">
    <name type="scientific">Spongisporangium articulatum</name>
    <dbReference type="NCBI Taxonomy" id="3362603"/>
    <lineage>
        <taxon>Bacteria</taxon>
        <taxon>Bacillati</taxon>
        <taxon>Actinomycetota</taxon>
        <taxon>Actinomycetes</taxon>
        <taxon>Kineosporiales</taxon>
        <taxon>Kineosporiaceae</taxon>
        <taxon>Spongisporangium</taxon>
    </lineage>
</organism>
<keyword evidence="2" id="KW-0812">Transmembrane</keyword>
<feature type="transmembrane region" description="Helical" evidence="2">
    <location>
        <begin position="359"/>
        <end position="377"/>
    </location>
</feature>
<feature type="transmembrane region" description="Helical" evidence="2">
    <location>
        <begin position="469"/>
        <end position="490"/>
    </location>
</feature>
<sequence length="613" mass="61766">MQRHGDDVRPPRAARRVRLFVVGLFVGALALTGASSASAAVPGAIGLQPVTLKLSPKSGPPGSSITVRGTGFDPGICGGRAGLKWRGGGLFNVQHVSLRADGTFTATVKAPARALFGSRARLVSSCGPGPFGLPGPRATFRLTPKPAEPAQPSKPVEPSKPDGGGGDGGGGGNGSGGGGSGASGGGGSRDGSTAGGSSSGGTGTVVPIDTTPTTAPTSAPTSAPTTAPTPGPSASAAPALAPSPGPTSPAAQALPAASRTGPASTTGTTDLHPARVTASVPTAQEAGFAPKIALLALALAALFVVLVAFPAELFNNTVESNAEEIRAMLGVAAGWLGLRGMARAGESVAHRVGTRGGQFIGFVVVGTLLTAVLAGNESADGNWPAQIVGLLIAIAVVTLIAELPEEIVTRRVTGVPATLKMVPVAVVVAVVCTLLSRLLGLEPSYLYGLFAGFATLAAREMTPRQEGRAVLASVVAVGVFGVACYFLWGPVHAAAYAGDPTWPEVLLDTVLFWCFALSTEGLVFALVPLSFLDGATLRAWHWAAWFVPQALAAAFFIYLFVLKGSNAGQLGADAVIRAVAFFAVFGLLSVGVWLYFRWTGRPTHALAAESQAV</sequence>
<feature type="transmembrane region" description="Helical" evidence="2">
    <location>
        <begin position="574"/>
        <end position="596"/>
    </location>
</feature>
<name>A0ABW8APF9_9ACTN</name>
<feature type="signal peptide" evidence="3">
    <location>
        <begin position="1"/>
        <end position="39"/>
    </location>
</feature>
<evidence type="ECO:0000256" key="2">
    <source>
        <dbReference type="SAM" id="Phobius"/>
    </source>
</evidence>
<evidence type="ECO:0000313" key="5">
    <source>
        <dbReference type="Proteomes" id="UP001612915"/>
    </source>
</evidence>
<dbReference type="InterPro" id="IPR048104">
    <property type="entry name" value="Cola_memb_dom"/>
</dbReference>
<accession>A0ABW8APF9</accession>
<dbReference type="Proteomes" id="UP001612915">
    <property type="component" value="Unassembled WGS sequence"/>
</dbReference>
<evidence type="ECO:0000256" key="3">
    <source>
        <dbReference type="SAM" id="SignalP"/>
    </source>
</evidence>
<dbReference type="RefSeq" id="WP_398281519.1">
    <property type="nucleotide sequence ID" value="NZ_JBITLV010000004.1"/>
</dbReference>
<dbReference type="NCBIfam" id="NF041501">
    <property type="entry name" value="cola_mem"/>
    <property type="match status" value="1"/>
</dbReference>
<proteinExistence type="predicted"/>
<feature type="compositionally biased region" description="Gly residues" evidence="1">
    <location>
        <begin position="162"/>
        <end position="203"/>
    </location>
</feature>
<evidence type="ECO:0000256" key="1">
    <source>
        <dbReference type="SAM" id="MobiDB-lite"/>
    </source>
</evidence>
<feature type="transmembrane region" description="Helical" evidence="2">
    <location>
        <begin position="292"/>
        <end position="311"/>
    </location>
</feature>